<sequence length="93" mass="10583">MLGDAIKRARIEKSLTQMELSENILKIYGIPNSSGMISRYEHASKPVTSGQMAIPLLFALCDFLQIDLNNIAKQEMKLLKERPGRIPFQHQQK</sequence>
<reference evidence="1 2" key="1">
    <citation type="journal article" date="2015" name="Genome Announc.">
        <title>Expanding the biotechnology potential of lactobacilli through comparative genomics of 213 strains and associated genera.</title>
        <authorList>
            <person name="Sun Z."/>
            <person name="Harris H.M."/>
            <person name="McCann A."/>
            <person name="Guo C."/>
            <person name="Argimon S."/>
            <person name="Zhang W."/>
            <person name="Yang X."/>
            <person name="Jeffery I.B."/>
            <person name="Cooney J.C."/>
            <person name="Kagawa T.F."/>
            <person name="Liu W."/>
            <person name="Song Y."/>
            <person name="Salvetti E."/>
            <person name="Wrobel A."/>
            <person name="Rasinkangas P."/>
            <person name="Parkhill J."/>
            <person name="Rea M.C."/>
            <person name="O'Sullivan O."/>
            <person name="Ritari J."/>
            <person name="Douillard F.P."/>
            <person name="Paul Ross R."/>
            <person name="Yang R."/>
            <person name="Briner A.E."/>
            <person name="Felis G.E."/>
            <person name="de Vos W.M."/>
            <person name="Barrangou R."/>
            <person name="Klaenhammer T.R."/>
            <person name="Caufield P.W."/>
            <person name="Cui Y."/>
            <person name="Zhang H."/>
            <person name="O'Toole P.W."/>
        </authorList>
    </citation>
    <scope>NUCLEOTIDE SEQUENCE [LARGE SCALE GENOMIC DNA]</scope>
    <source>
        <strain evidence="1 2">DSM 15814</strain>
    </source>
</reference>
<dbReference type="eggNOG" id="ENOG502ZFZW">
    <property type="taxonomic scope" value="Bacteria"/>
</dbReference>
<dbReference type="STRING" id="1114972.FD35_GL001665"/>
<dbReference type="AlphaFoldDB" id="A0A0R1RTP1"/>
<dbReference type="InterPro" id="IPR001387">
    <property type="entry name" value="Cro/C1-type_HTH"/>
</dbReference>
<keyword evidence="2" id="KW-1185">Reference proteome</keyword>
<dbReference type="EMBL" id="AZFF01000003">
    <property type="protein sequence ID" value="KRL56571.1"/>
    <property type="molecule type" value="Genomic_DNA"/>
</dbReference>
<dbReference type="PATRIC" id="fig|1114972.6.peg.1692"/>
<evidence type="ECO:0000313" key="1">
    <source>
        <dbReference type="EMBL" id="KRL56571.1"/>
    </source>
</evidence>
<dbReference type="CDD" id="cd00093">
    <property type="entry name" value="HTH_XRE"/>
    <property type="match status" value="1"/>
</dbReference>
<dbReference type="OrthoDB" id="9814553at2"/>
<proteinExistence type="predicted"/>
<protein>
    <recommendedName>
        <fullName evidence="3">HTH cro/C1-type domain-containing protein</fullName>
    </recommendedName>
</protein>
<dbReference type="RefSeq" id="WP_017262205.1">
    <property type="nucleotide sequence ID" value="NZ_AUAW01000005.1"/>
</dbReference>
<gene>
    <name evidence="1" type="ORF">FD35_GL001665</name>
</gene>
<dbReference type="InterPro" id="IPR010982">
    <property type="entry name" value="Lambda_DNA-bd_dom_sf"/>
</dbReference>
<organism evidence="1 2">
    <name type="scientific">Furfurilactobacillus rossiae DSM 15814</name>
    <dbReference type="NCBI Taxonomy" id="1114972"/>
    <lineage>
        <taxon>Bacteria</taxon>
        <taxon>Bacillati</taxon>
        <taxon>Bacillota</taxon>
        <taxon>Bacilli</taxon>
        <taxon>Lactobacillales</taxon>
        <taxon>Lactobacillaceae</taxon>
        <taxon>Furfurilactobacillus</taxon>
    </lineage>
</organism>
<dbReference type="Gene3D" id="1.10.260.40">
    <property type="entry name" value="lambda repressor-like DNA-binding domains"/>
    <property type="match status" value="1"/>
</dbReference>
<evidence type="ECO:0008006" key="3">
    <source>
        <dbReference type="Google" id="ProtNLM"/>
    </source>
</evidence>
<comment type="caution">
    <text evidence="1">The sequence shown here is derived from an EMBL/GenBank/DDBJ whole genome shotgun (WGS) entry which is preliminary data.</text>
</comment>
<accession>A0A0R1RTP1</accession>
<name>A0A0R1RTP1_9LACO</name>
<dbReference type="SUPFAM" id="SSF47413">
    <property type="entry name" value="lambda repressor-like DNA-binding domains"/>
    <property type="match status" value="1"/>
</dbReference>
<evidence type="ECO:0000313" key="2">
    <source>
        <dbReference type="Proteomes" id="UP000051999"/>
    </source>
</evidence>
<dbReference type="Proteomes" id="UP000051999">
    <property type="component" value="Unassembled WGS sequence"/>
</dbReference>
<dbReference type="GO" id="GO:0003677">
    <property type="term" value="F:DNA binding"/>
    <property type="evidence" value="ECO:0007669"/>
    <property type="project" value="InterPro"/>
</dbReference>